<gene>
    <name evidence="2" type="ORF">Q783_04765</name>
</gene>
<organism evidence="2 3">
    <name type="scientific">Carnobacterium inhibens subsp. gilichinskyi</name>
    <dbReference type="NCBI Taxonomy" id="1266845"/>
    <lineage>
        <taxon>Bacteria</taxon>
        <taxon>Bacillati</taxon>
        <taxon>Bacillota</taxon>
        <taxon>Bacilli</taxon>
        <taxon>Lactobacillales</taxon>
        <taxon>Carnobacteriaceae</taxon>
        <taxon>Carnobacterium</taxon>
    </lineage>
</organism>
<keyword evidence="1" id="KW-1133">Transmembrane helix</keyword>
<accession>U5SC09</accession>
<dbReference type="AlphaFoldDB" id="U5SC09"/>
<evidence type="ECO:0000256" key="1">
    <source>
        <dbReference type="SAM" id="Phobius"/>
    </source>
</evidence>
<feature type="transmembrane region" description="Helical" evidence="1">
    <location>
        <begin position="20"/>
        <end position="37"/>
    </location>
</feature>
<dbReference type="RefSeq" id="WP_023177761.1">
    <property type="nucleotide sequence ID" value="NC_022606.1"/>
</dbReference>
<evidence type="ECO:0000313" key="3">
    <source>
        <dbReference type="Proteomes" id="UP000017469"/>
    </source>
</evidence>
<feature type="transmembrane region" description="Helical" evidence="1">
    <location>
        <begin position="43"/>
        <end position="65"/>
    </location>
</feature>
<protein>
    <submittedName>
        <fullName evidence="2">Uncharacterized protein</fullName>
    </submittedName>
</protein>
<dbReference type="PATRIC" id="fig|1266845.5.peg.890"/>
<dbReference type="KEGG" id="caw:Q783_04765"/>
<dbReference type="EMBL" id="CP006812">
    <property type="protein sequence ID" value="AGY81603.1"/>
    <property type="molecule type" value="Genomic_DNA"/>
</dbReference>
<sequence>MTENPRFKISLSLEPAFQIIYWSICWLVFFTLLTVAIETQTISLTLIILAIILGLLVFFGFGSTLKIKNTNLKISYFRGIKTSYISIDEIEKITISPNREVSLVFKQNQKTLRIFLNARNKKKFCAYIERYASNIVFEKQKAWSEMPKLK</sequence>
<keyword evidence="1" id="KW-0472">Membrane</keyword>
<dbReference type="Pfam" id="PF17255">
    <property type="entry name" value="EbsA"/>
    <property type="match status" value="1"/>
</dbReference>
<keyword evidence="1" id="KW-0812">Transmembrane</keyword>
<evidence type="ECO:0000313" key="2">
    <source>
        <dbReference type="EMBL" id="AGY81603.1"/>
    </source>
</evidence>
<name>U5SC09_9LACT</name>
<dbReference type="InterPro" id="IPR020215">
    <property type="entry name" value="EbsA-like"/>
</dbReference>
<dbReference type="HOGENOM" id="CLU_2045455_0_0_9"/>
<reference evidence="2 3" key="1">
    <citation type="journal article" date="2013" name="Genome Announc.">
        <title>Complete Genome Sequence of Carnobacterium gilichinskyi Strain WN1359T (DSM 27470T).</title>
        <authorList>
            <person name="Leonard M.T."/>
            <person name="Panayotova N."/>
            <person name="Farmerie W.G."/>
            <person name="Triplett E.W."/>
            <person name="Nicholson W.L."/>
        </authorList>
    </citation>
    <scope>NUCLEOTIDE SEQUENCE [LARGE SCALE GENOMIC DNA]</scope>
    <source>
        <strain evidence="2 3">WN1359</strain>
    </source>
</reference>
<proteinExistence type="predicted"/>
<dbReference type="Proteomes" id="UP000017469">
    <property type="component" value="Chromosome"/>
</dbReference>